<evidence type="ECO:0000313" key="2">
    <source>
        <dbReference type="Proteomes" id="UP000010959"/>
    </source>
</evidence>
<dbReference type="PATRIC" id="fig|993516.3.peg.2308"/>
<dbReference type="EMBL" id="AMWG01000043">
    <property type="protein sequence ID" value="ELP34027.1"/>
    <property type="molecule type" value="Genomic_DNA"/>
</dbReference>
<accession>L7CK87</accession>
<reference evidence="1 2" key="1">
    <citation type="journal article" date="2013" name="Mar. Genomics">
        <title>Expression of sulfatases in Rhodopirellula baltica and the diversity of sulfatases in the genus Rhodopirellula.</title>
        <authorList>
            <person name="Wegner C.E."/>
            <person name="Richter-Heitmann T."/>
            <person name="Klindworth A."/>
            <person name="Klockow C."/>
            <person name="Richter M."/>
            <person name="Achstetter T."/>
            <person name="Glockner F.O."/>
            <person name="Harder J."/>
        </authorList>
    </citation>
    <scope>NUCLEOTIDE SEQUENCE [LARGE SCALE GENOMIC DNA]</scope>
    <source>
        <strain evidence="1 2">SWK14</strain>
    </source>
</reference>
<evidence type="ECO:0000313" key="1">
    <source>
        <dbReference type="EMBL" id="ELP34027.1"/>
    </source>
</evidence>
<comment type="caution">
    <text evidence="1">The sequence shown here is derived from an EMBL/GenBank/DDBJ whole genome shotgun (WGS) entry which is preliminary data.</text>
</comment>
<organism evidence="1 2">
    <name type="scientific">Rhodopirellula baltica SWK14</name>
    <dbReference type="NCBI Taxonomy" id="993516"/>
    <lineage>
        <taxon>Bacteria</taxon>
        <taxon>Pseudomonadati</taxon>
        <taxon>Planctomycetota</taxon>
        <taxon>Planctomycetia</taxon>
        <taxon>Pirellulales</taxon>
        <taxon>Pirellulaceae</taxon>
        <taxon>Rhodopirellula</taxon>
    </lineage>
</organism>
<proteinExistence type="predicted"/>
<name>L7CK87_RHOBT</name>
<gene>
    <name evidence="1" type="ORF">RBSWK_02163</name>
</gene>
<dbReference type="AlphaFoldDB" id="L7CK87"/>
<dbReference type="Proteomes" id="UP000010959">
    <property type="component" value="Unassembled WGS sequence"/>
</dbReference>
<protein>
    <submittedName>
        <fullName evidence="1">Uncharacterized protein</fullName>
    </submittedName>
</protein>
<sequence>MLHFRNIAQSTQAYRSFRASFSIDIASEHRNSSKKASRNVRVPFADRIAAPVASA</sequence>